<comment type="similarity">
    <text evidence="1">Belongs to the STK19 family.</text>
</comment>
<proteinExistence type="inferred from homology"/>
<dbReference type="OrthoDB" id="3980126at2759"/>
<sequence length="316" mass="36511">MRLTAAKSSQLTTKTGQRRPRPPDAPLLPSDKAYLKSVEEDKKARVDRTRDRQEKLQIVPGPVTLDWWSDNLNRKPHLLVAMDAVLDIMWKDINQEGLGGKKSAEVHYYRKTLPNLVMSTHLHSIFLNDSTYVEREIRRHCQTHKIRRCLVNHVEGGELVIKCRDYYGKLESQTDHKDTFMKFKELLVEMPEATTISVHDLRDKGLENHKSLLLNAGFLTLQPGQFDTYNISVPNLGSYLGLVGNCRKWVLKTLQKAPWKEMLETMLKERWESYKSHWKVYKGATIEWVLCDCYGGGWCEPFKTPVGRAWSVTGKT</sequence>
<evidence type="ECO:0000313" key="4">
    <source>
        <dbReference type="Proteomes" id="UP000761534"/>
    </source>
</evidence>
<dbReference type="PANTHER" id="PTHR15243:SF0">
    <property type="entry name" value="SERINE_THREONINE-PROTEIN KINASE 19"/>
    <property type="match status" value="1"/>
</dbReference>
<dbReference type="EMBL" id="SWFS01000268">
    <property type="protein sequence ID" value="KAA8911902.1"/>
    <property type="molecule type" value="Genomic_DNA"/>
</dbReference>
<evidence type="ECO:0000313" key="3">
    <source>
        <dbReference type="EMBL" id="KAA8911902.1"/>
    </source>
</evidence>
<dbReference type="AlphaFoldDB" id="A0A642V4F9"/>
<dbReference type="GO" id="GO:0046579">
    <property type="term" value="P:positive regulation of Ras protein signal transduction"/>
    <property type="evidence" value="ECO:0007669"/>
    <property type="project" value="TreeGrafter"/>
</dbReference>
<reference evidence="3" key="1">
    <citation type="journal article" date="2019" name="G3 (Bethesda)">
        <title>Genome Assemblies of Two Rare Opportunistic Yeast Pathogens: Diutina rugosa (syn. Candida rugosa) and Trichomonascus ciferrii (syn. Candida ciferrii).</title>
        <authorList>
            <person name="Mixao V."/>
            <person name="Saus E."/>
            <person name="Hansen A.P."/>
            <person name="Lass-Florl C."/>
            <person name="Gabaldon T."/>
        </authorList>
    </citation>
    <scope>NUCLEOTIDE SEQUENCE</scope>
    <source>
        <strain evidence="3">CBS 4856</strain>
    </source>
</reference>
<comment type="caution">
    <text evidence="3">The sequence shown here is derived from an EMBL/GenBank/DDBJ whole genome shotgun (WGS) entry which is preliminary data.</text>
</comment>
<dbReference type="InterPro" id="IPR018865">
    <property type="entry name" value="STK19-like"/>
</dbReference>
<dbReference type="Pfam" id="PF10494">
    <property type="entry name" value="Stk19"/>
    <property type="match status" value="1"/>
</dbReference>
<dbReference type="PANTHER" id="PTHR15243">
    <property type="entry name" value="SERINE/THREONINE-PROTEIN KINASE 19"/>
    <property type="match status" value="1"/>
</dbReference>
<name>A0A642V4F9_9ASCO</name>
<accession>A0A642V4F9</accession>
<protein>
    <submittedName>
        <fullName evidence="3">Uncharacterized protein</fullName>
    </submittedName>
</protein>
<dbReference type="VEuPathDB" id="FungiDB:TRICI_003678"/>
<dbReference type="Proteomes" id="UP000761534">
    <property type="component" value="Unassembled WGS sequence"/>
</dbReference>
<gene>
    <name evidence="3" type="ORF">TRICI_003678</name>
</gene>
<feature type="compositionally biased region" description="Polar residues" evidence="2">
    <location>
        <begin position="1"/>
        <end position="15"/>
    </location>
</feature>
<evidence type="ECO:0000256" key="2">
    <source>
        <dbReference type="SAM" id="MobiDB-lite"/>
    </source>
</evidence>
<feature type="region of interest" description="Disordered" evidence="2">
    <location>
        <begin position="1"/>
        <end position="34"/>
    </location>
</feature>
<evidence type="ECO:0000256" key="1">
    <source>
        <dbReference type="ARBA" id="ARBA00093458"/>
    </source>
</evidence>
<keyword evidence="4" id="KW-1185">Reference proteome</keyword>
<organism evidence="3 4">
    <name type="scientific">Trichomonascus ciferrii</name>
    <dbReference type="NCBI Taxonomy" id="44093"/>
    <lineage>
        <taxon>Eukaryota</taxon>
        <taxon>Fungi</taxon>
        <taxon>Dikarya</taxon>
        <taxon>Ascomycota</taxon>
        <taxon>Saccharomycotina</taxon>
        <taxon>Dipodascomycetes</taxon>
        <taxon>Dipodascales</taxon>
        <taxon>Trichomonascaceae</taxon>
        <taxon>Trichomonascus</taxon>
        <taxon>Trichomonascus ciferrii complex</taxon>
    </lineage>
</organism>